<gene>
    <name evidence="5" type="primary">LOC107487506</name>
</gene>
<name>A0A6P4DEM1_ARADU</name>
<dbReference type="OrthoDB" id="756073at2759"/>
<evidence type="ECO:0000256" key="2">
    <source>
        <dbReference type="ARBA" id="ARBA00022679"/>
    </source>
</evidence>
<dbReference type="Proteomes" id="UP000515211">
    <property type="component" value="Chromosome 5"/>
</dbReference>
<evidence type="ECO:0000256" key="3">
    <source>
        <dbReference type="ARBA" id="ARBA00023315"/>
    </source>
</evidence>
<dbReference type="PANTHER" id="PTHR31623">
    <property type="entry name" value="F21J9.9"/>
    <property type="match status" value="1"/>
</dbReference>
<dbReference type="GeneID" id="107487506"/>
<organism evidence="4 5">
    <name type="scientific">Arachis duranensis</name>
    <name type="common">Wild peanut</name>
    <dbReference type="NCBI Taxonomy" id="130453"/>
    <lineage>
        <taxon>Eukaryota</taxon>
        <taxon>Viridiplantae</taxon>
        <taxon>Streptophyta</taxon>
        <taxon>Embryophyta</taxon>
        <taxon>Tracheophyta</taxon>
        <taxon>Spermatophyta</taxon>
        <taxon>Magnoliopsida</taxon>
        <taxon>eudicotyledons</taxon>
        <taxon>Gunneridae</taxon>
        <taxon>Pentapetalae</taxon>
        <taxon>rosids</taxon>
        <taxon>fabids</taxon>
        <taxon>Fabales</taxon>
        <taxon>Fabaceae</taxon>
        <taxon>Papilionoideae</taxon>
        <taxon>50 kb inversion clade</taxon>
        <taxon>dalbergioids sensu lato</taxon>
        <taxon>Dalbergieae</taxon>
        <taxon>Pterocarpus clade</taxon>
        <taxon>Arachis</taxon>
    </lineage>
</organism>
<dbReference type="Gene3D" id="3.30.559.10">
    <property type="entry name" value="Chloramphenicol acetyltransferase-like domain"/>
    <property type="match status" value="1"/>
</dbReference>
<dbReference type="PANTHER" id="PTHR31623:SF17">
    <property type="entry name" value="F21J9.9"/>
    <property type="match status" value="1"/>
</dbReference>
<protein>
    <submittedName>
        <fullName evidence="5">Uncharacterized protein LOC107487506</fullName>
    </submittedName>
</protein>
<sequence length="400" mass="45209">MNNCPYKYMPYVAIYYDTNKGCNFQGKRKMDLHDNSAILINQPQVVAVMSVPPLKVTEPRLALQVLADDDGIDARTIGGCYQVVLYYNQCNEEDNGWNLAGWFVESLAKALLDHPLLAGRLQRRSDHHNTWLEIVSNDSGIRLLEARCPLSLARFLEQNQEENRETQLVFWNEIDHQNPEFSPLVYVQVTNFECGGYSIGISCSLLLAEVLVVDNFLKKWAKIHDEMLSKNGEIKRPIFYQPCQKNVDEALASDVISRSLSKNGIQSMVFKITSNEASFNKERLRELAMFCIEEAEQKLNIKMGLKFSFVVKESSKVTRVESCSKSKRGHSSMQGLALKNCIQMTPTTWNEFGLYEVAFCKGNTAVHVSCWVASVPDGHVLAVPYPKENVSALIIVSPPR</sequence>
<evidence type="ECO:0000313" key="5">
    <source>
        <dbReference type="RefSeq" id="XP_015963637.1"/>
    </source>
</evidence>
<dbReference type="Pfam" id="PF02458">
    <property type="entry name" value="Transferase"/>
    <property type="match status" value="1"/>
</dbReference>
<dbReference type="InterPro" id="IPR023213">
    <property type="entry name" value="CAT-like_dom_sf"/>
</dbReference>
<keyword evidence="2" id="KW-0808">Transferase</keyword>
<accession>A0A6P4DEM1</accession>
<evidence type="ECO:0000256" key="1">
    <source>
        <dbReference type="ARBA" id="ARBA00009861"/>
    </source>
</evidence>
<keyword evidence="3" id="KW-0012">Acyltransferase</keyword>
<comment type="similarity">
    <text evidence="1">Belongs to the plant acyltransferase family.</text>
</comment>
<reference evidence="4" key="1">
    <citation type="journal article" date="2016" name="Nat. Genet.">
        <title>The genome sequences of Arachis duranensis and Arachis ipaensis, the diploid ancestors of cultivated peanut.</title>
        <authorList>
            <person name="Bertioli D.J."/>
            <person name="Cannon S.B."/>
            <person name="Froenicke L."/>
            <person name="Huang G."/>
            <person name="Farmer A.D."/>
            <person name="Cannon E.K."/>
            <person name="Liu X."/>
            <person name="Gao D."/>
            <person name="Clevenger J."/>
            <person name="Dash S."/>
            <person name="Ren L."/>
            <person name="Moretzsohn M.C."/>
            <person name="Shirasawa K."/>
            <person name="Huang W."/>
            <person name="Vidigal B."/>
            <person name="Abernathy B."/>
            <person name="Chu Y."/>
            <person name="Niederhuth C.E."/>
            <person name="Umale P."/>
            <person name="Araujo A.C."/>
            <person name="Kozik A."/>
            <person name="Kim K.D."/>
            <person name="Burow M.D."/>
            <person name="Varshney R.K."/>
            <person name="Wang X."/>
            <person name="Zhang X."/>
            <person name="Barkley N."/>
            <person name="Guimaraes P.M."/>
            <person name="Isobe S."/>
            <person name="Guo B."/>
            <person name="Liao B."/>
            <person name="Stalker H.T."/>
            <person name="Schmitz R.J."/>
            <person name="Scheffler B.E."/>
            <person name="Leal-Bertioli S.C."/>
            <person name="Xun X."/>
            <person name="Jackson S.A."/>
            <person name="Michelmore R."/>
            <person name="Ozias-Akins P."/>
        </authorList>
    </citation>
    <scope>NUCLEOTIDE SEQUENCE [LARGE SCALE GENOMIC DNA]</scope>
    <source>
        <strain evidence="4">cv. V14167</strain>
    </source>
</reference>
<dbReference type="KEGG" id="adu:107487506"/>
<dbReference type="AlphaFoldDB" id="A0A6P4DEM1"/>
<proteinExistence type="inferred from homology"/>
<reference evidence="5" key="2">
    <citation type="submission" date="2025-08" db="UniProtKB">
        <authorList>
            <consortium name="RefSeq"/>
        </authorList>
    </citation>
    <scope>IDENTIFICATION</scope>
    <source>
        <tissue evidence="5">Whole plant</tissue>
    </source>
</reference>
<dbReference type="GO" id="GO:0016746">
    <property type="term" value="F:acyltransferase activity"/>
    <property type="evidence" value="ECO:0007669"/>
    <property type="project" value="UniProtKB-KW"/>
</dbReference>
<evidence type="ECO:0000313" key="4">
    <source>
        <dbReference type="Proteomes" id="UP000515211"/>
    </source>
</evidence>
<dbReference type="RefSeq" id="XP_015963637.1">
    <property type="nucleotide sequence ID" value="XM_016108151.3"/>
</dbReference>
<keyword evidence="4" id="KW-1185">Reference proteome</keyword>